<dbReference type="Proteomes" id="UP000188268">
    <property type="component" value="Unassembled WGS sequence"/>
</dbReference>
<name>A0A1R3HGF4_COCAP</name>
<sequence>MSIVDVSILTHISSSRLPGVLQVSKRETAYTTRGCSCKTWYDESCRIYFVTLHGLMA</sequence>
<comment type="caution">
    <text evidence="1">The sequence shown here is derived from an EMBL/GenBank/DDBJ whole genome shotgun (WGS) entry which is preliminary data.</text>
</comment>
<proteinExistence type="predicted"/>
<dbReference type="EMBL" id="AWWV01012026">
    <property type="protein sequence ID" value="OMO69394.1"/>
    <property type="molecule type" value="Genomic_DNA"/>
</dbReference>
<dbReference type="Gramene" id="OMO69394">
    <property type="protein sequence ID" value="OMO69394"/>
    <property type="gene ID" value="CCACVL1_19529"/>
</dbReference>
<evidence type="ECO:0000313" key="1">
    <source>
        <dbReference type="EMBL" id="OMO69394.1"/>
    </source>
</evidence>
<dbReference type="AlphaFoldDB" id="A0A1R3HGF4"/>
<gene>
    <name evidence="1" type="ORF">CCACVL1_19529</name>
</gene>
<keyword evidence="2" id="KW-1185">Reference proteome</keyword>
<accession>A0A1R3HGF4</accession>
<evidence type="ECO:0000313" key="2">
    <source>
        <dbReference type="Proteomes" id="UP000188268"/>
    </source>
</evidence>
<organism evidence="1 2">
    <name type="scientific">Corchorus capsularis</name>
    <name type="common">Jute</name>
    <dbReference type="NCBI Taxonomy" id="210143"/>
    <lineage>
        <taxon>Eukaryota</taxon>
        <taxon>Viridiplantae</taxon>
        <taxon>Streptophyta</taxon>
        <taxon>Embryophyta</taxon>
        <taxon>Tracheophyta</taxon>
        <taxon>Spermatophyta</taxon>
        <taxon>Magnoliopsida</taxon>
        <taxon>eudicotyledons</taxon>
        <taxon>Gunneridae</taxon>
        <taxon>Pentapetalae</taxon>
        <taxon>rosids</taxon>
        <taxon>malvids</taxon>
        <taxon>Malvales</taxon>
        <taxon>Malvaceae</taxon>
        <taxon>Grewioideae</taxon>
        <taxon>Apeibeae</taxon>
        <taxon>Corchorus</taxon>
    </lineage>
</organism>
<protein>
    <submittedName>
        <fullName evidence="1">Uncharacterized protein</fullName>
    </submittedName>
</protein>
<reference evidence="1 2" key="1">
    <citation type="submission" date="2013-09" db="EMBL/GenBank/DDBJ databases">
        <title>Corchorus capsularis genome sequencing.</title>
        <authorList>
            <person name="Alam M."/>
            <person name="Haque M.S."/>
            <person name="Islam M.S."/>
            <person name="Emdad E.M."/>
            <person name="Islam M.M."/>
            <person name="Ahmed B."/>
            <person name="Halim A."/>
            <person name="Hossen Q.M.M."/>
            <person name="Hossain M.Z."/>
            <person name="Ahmed R."/>
            <person name="Khan M.M."/>
            <person name="Islam R."/>
            <person name="Rashid M.M."/>
            <person name="Khan S.A."/>
            <person name="Rahman M.S."/>
            <person name="Alam M."/>
        </authorList>
    </citation>
    <scope>NUCLEOTIDE SEQUENCE [LARGE SCALE GENOMIC DNA]</scope>
    <source>
        <strain evidence="2">cv. CVL-1</strain>
        <tissue evidence="1">Whole seedling</tissue>
    </source>
</reference>